<dbReference type="EMBL" id="KZ995608">
    <property type="protein sequence ID" value="RKO90330.1"/>
    <property type="molecule type" value="Genomic_DNA"/>
</dbReference>
<evidence type="ECO:0000313" key="2">
    <source>
        <dbReference type="EMBL" id="RKO90330.1"/>
    </source>
</evidence>
<feature type="region of interest" description="Disordered" evidence="1">
    <location>
        <begin position="141"/>
        <end position="163"/>
    </location>
</feature>
<evidence type="ECO:0000256" key="1">
    <source>
        <dbReference type="SAM" id="MobiDB-lite"/>
    </source>
</evidence>
<protein>
    <submittedName>
        <fullName evidence="2">Uncharacterized protein</fullName>
    </submittedName>
</protein>
<gene>
    <name evidence="2" type="ORF">BDK51DRAFT_44158</name>
</gene>
<evidence type="ECO:0000313" key="3">
    <source>
        <dbReference type="Proteomes" id="UP000269721"/>
    </source>
</evidence>
<accession>A0A4P9WH03</accession>
<feature type="compositionally biased region" description="Low complexity" evidence="1">
    <location>
        <begin position="193"/>
        <end position="204"/>
    </location>
</feature>
<reference evidence="3" key="1">
    <citation type="journal article" date="2018" name="Nat. Microbiol.">
        <title>Leveraging single-cell genomics to expand the fungal tree of life.</title>
        <authorList>
            <person name="Ahrendt S.R."/>
            <person name="Quandt C.A."/>
            <person name="Ciobanu D."/>
            <person name="Clum A."/>
            <person name="Salamov A."/>
            <person name="Andreopoulos B."/>
            <person name="Cheng J.F."/>
            <person name="Woyke T."/>
            <person name="Pelin A."/>
            <person name="Henrissat B."/>
            <person name="Reynolds N.K."/>
            <person name="Benny G.L."/>
            <person name="Smith M.E."/>
            <person name="James T.Y."/>
            <person name="Grigoriev I.V."/>
        </authorList>
    </citation>
    <scope>NUCLEOTIDE SEQUENCE [LARGE SCALE GENOMIC DNA]</scope>
</reference>
<dbReference type="Proteomes" id="UP000269721">
    <property type="component" value="Unassembled WGS sequence"/>
</dbReference>
<proteinExistence type="predicted"/>
<organism evidence="2 3">
    <name type="scientific">Blyttiomyces helicus</name>
    <dbReference type="NCBI Taxonomy" id="388810"/>
    <lineage>
        <taxon>Eukaryota</taxon>
        <taxon>Fungi</taxon>
        <taxon>Fungi incertae sedis</taxon>
        <taxon>Chytridiomycota</taxon>
        <taxon>Chytridiomycota incertae sedis</taxon>
        <taxon>Chytridiomycetes</taxon>
        <taxon>Chytridiomycetes incertae sedis</taxon>
        <taxon>Blyttiomyces</taxon>
    </lineage>
</organism>
<sequence>MSRDCEEFLKGGCVLKVVVRLTKEVYSMTYPAFIYWLPPPLLSLSSSDNRLLHSQEFPGSLLLSSIRGKSQVYAGRHCQLLTFQGKHEIALSRADSARTLGSLSPSTVGCIKTVGPPVSSILRGMGGADGTRKFVSRDCERAGEVSHSHSPRPPSLGSVANEPALPRKVEADPILPDTPDITIPLCLPSSPKSPKPCFFRSSKSPCRKSEELESRSAVSSGRLSLSLPAPTHRVQTDIASDGRTITRHKASIEAQGLSRSRGHDPSHPLGGAGGTRSAIS</sequence>
<feature type="region of interest" description="Disordered" evidence="1">
    <location>
        <begin position="193"/>
        <end position="280"/>
    </location>
</feature>
<name>A0A4P9WH03_9FUNG</name>
<keyword evidence="3" id="KW-1185">Reference proteome</keyword>
<dbReference type="AlphaFoldDB" id="A0A4P9WH03"/>